<reference evidence="3 4" key="2">
    <citation type="journal article" date="2010" name="Nature">
        <title>Comparative genomics reveals mobile pathogenicity chromosomes in Fusarium.</title>
        <authorList>
            <person name="Ma L.J."/>
            <person name="van der Does H.C."/>
            <person name="Borkovich K.A."/>
            <person name="Coleman J.J."/>
            <person name="Daboussi M.J."/>
            <person name="Di Pietro A."/>
            <person name="Dufresne M."/>
            <person name="Freitag M."/>
            <person name="Grabherr M."/>
            <person name="Henrissat B."/>
            <person name="Houterman P.M."/>
            <person name="Kang S."/>
            <person name="Shim W.B."/>
            <person name="Woloshuk C."/>
            <person name="Xie X."/>
            <person name="Xu J.R."/>
            <person name="Antoniw J."/>
            <person name="Baker S.E."/>
            <person name="Bluhm B.H."/>
            <person name="Breakspear A."/>
            <person name="Brown D.W."/>
            <person name="Butchko R.A."/>
            <person name="Chapman S."/>
            <person name="Coulson R."/>
            <person name="Coutinho P.M."/>
            <person name="Danchin E.G."/>
            <person name="Diener A."/>
            <person name="Gale L.R."/>
            <person name="Gardiner D.M."/>
            <person name="Goff S."/>
            <person name="Hammond-Kosack K.E."/>
            <person name="Hilburn K."/>
            <person name="Hua-Van A."/>
            <person name="Jonkers W."/>
            <person name="Kazan K."/>
            <person name="Kodira C.D."/>
            <person name="Koehrsen M."/>
            <person name="Kumar L."/>
            <person name="Lee Y.H."/>
            <person name="Li L."/>
            <person name="Manners J.M."/>
            <person name="Miranda-Saavedra D."/>
            <person name="Mukherjee M."/>
            <person name="Park G."/>
            <person name="Park J."/>
            <person name="Park S.Y."/>
            <person name="Proctor R.H."/>
            <person name="Regev A."/>
            <person name="Ruiz-Roldan M.C."/>
            <person name="Sain D."/>
            <person name="Sakthikumar S."/>
            <person name="Sykes S."/>
            <person name="Schwartz D.C."/>
            <person name="Turgeon B.G."/>
            <person name="Wapinski I."/>
            <person name="Yoder O."/>
            <person name="Young S."/>
            <person name="Zeng Q."/>
            <person name="Zhou S."/>
            <person name="Galagan J."/>
            <person name="Cuomo C.A."/>
            <person name="Kistler H.C."/>
            <person name="Rep M."/>
        </authorList>
    </citation>
    <scope>GENOME REANNOTATION</scope>
    <source>
        <strain evidence="4">ATCC MYA-4620 / CBS 123657 / FGSC 9075 / NRRL 31084 / PH-1</strain>
        <strain evidence="3">PH-1 / ATCC MYA-4620 / FGSC 9075 / NRRL 31084</strain>
    </source>
</reference>
<name>A0A0E0RN04_GIBZE</name>
<reference evidence="2 4" key="4">
    <citation type="journal article" date="2015" name="BMC Genomics">
        <title>The completed genome sequence of the pathogenic ascomycete fungus Fusarium graminearum.</title>
        <authorList>
            <person name="King R."/>
            <person name="Urban M."/>
            <person name="Hammond-Kosack M.C."/>
            <person name="Hassani-Pak K."/>
            <person name="Hammond-Kosack K.E."/>
        </authorList>
    </citation>
    <scope>NUCLEOTIDE SEQUENCE [LARGE SCALE GENOMIC DNA]</scope>
    <source>
        <strain evidence="4">ATCC MYA-4620 / CBS 123657 / FGSC 9075 / NRRL 31084 / PH-1</strain>
        <strain evidence="2">PH-1</strain>
    </source>
</reference>
<dbReference type="InParanoid" id="A0A0E0RN04"/>
<keyword evidence="4" id="KW-1185">Reference proteome</keyword>
<dbReference type="Proteomes" id="UP000070720">
    <property type="component" value="Chromosome 1"/>
</dbReference>
<organism evidence="3">
    <name type="scientific">Gibberella zeae (strain ATCC MYA-4620 / CBS 123657 / FGSC 9075 / NRRL 31084 / PH-1)</name>
    <name type="common">Wheat head blight fungus</name>
    <name type="synonym">Fusarium graminearum</name>
    <dbReference type="NCBI Taxonomy" id="229533"/>
    <lineage>
        <taxon>Eukaryota</taxon>
        <taxon>Fungi</taxon>
        <taxon>Dikarya</taxon>
        <taxon>Ascomycota</taxon>
        <taxon>Pezizomycotina</taxon>
        <taxon>Sordariomycetes</taxon>
        <taxon>Hypocreomycetidae</taxon>
        <taxon>Hypocreales</taxon>
        <taxon>Nectriaceae</taxon>
        <taxon>Fusarium</taxon>
    </lineage>
</organism>
<proteinExistence type="predicted"/>
<reference evidence="3 4" key="1">
    <citation type="journal article" date="2007" name="Science">
        <title>The Fusarium graminearum genome reveals a link between localized polymorphism and pathogen specialization.</title>
        <authorList>
            <person name="Cuomo C.A."/>
            <person name="Gueldener U."/>
            <person name="Xu J.-R."/>
            <person name="Trail F."/>
            <person name="Turgeon B.G."/>
            <person name="Di Pietro A."/>
            <person name="Walton J.D."/>
            <person name="Ma L.-J."/>
            <person name="Baker S.E."/>
            <person name="Rep M."/>
            <person name="Adam G."/>
            <person name="Antoniw J."/>
            <person name="Baldwin T."/>
            <person name="Calvo S.E."/>
            <person name="Chang Y.-L."/>
            <person name="DeCaprio D."/>
            <person name="Gale L.R."/>
            <person name="Gnerre S."/>
            <person name="Goswami R.S."/>
            <person name="Hammond-Kosack K."/>
            <person name="Harris L.J."/>
            <person name="Hilburn K."/>
            <person name="Kennell J.C."/>
            <person name="Kroken S."/>
            <person name="Magnuson J.K."/>
            <person name="Mannhaupt G."/>
            <person name="Mauceli E.W."/>
            <person name="Mewes H.-W."/>
            <person name="Mitterbauer R."/>
            <person name="Muehlbauer G."/>
            <person name="Muensterkoetter M."/>
            <person name="Nelson D."/>
            <person name="O'Donnell K."/>
            <person name="Ouellet T."/>
            <person name="Qi W."/>
            <person name="Quesneville H."/>
            <person name="Roncero M.I.G."/>
            <person name="Seong K.-Y."/>
            <person name="Tetko I.V."/>
            <person name="Urban M."/>
            <person name="Waalwijk C."/>
            <person name="Ward T.J."/>
            <person name="Yao J."/>
            <person name="Birren B.W."/>
            <person name="Kistler H.C."/>
        </authorList>
    </citation>
    <scope>NUCLEOTIDE SEQUENCE [LARGE SCALE GENOMIC DNA]</scope>
    <source>
        <strain evidence="4">ATCC MYA-4620 / CBS 123657 / FGSC 9075 / NRRL 31084 / PH-1</strain>
        <strain evidence="3">PH-1 / ATCC MYA-4620 / FGSC 9075 / NRRL 31084</strain>
    </source>
</reference>
<dbReference type="VEuPathDB" id="FungiDB:FGRAMPH1_01G01657"/>
<evidence type="ECO:0000256" key="1">
    <source>
        <dbReference type="SAM" id="MobiDB-lite"/>
    </source>
</evidence>
<dbReference type="AlphaFoldDB" id="A0A0E0RN04"/>
<evidence type="ECO:0000313" key="3">
    <source>
        <dbReference type="EnsemblFungi" id="CEF72629"/>
    </source>
</evidence>
<sequence>METNVTGQQSHDMASSPPDRARHAVEELDAMQVLQDLSARLYGRVGKAS</sequence>
<dbReference type="EMBL" id="HG970332">
    <property type="protein sequence ID" value="CEF72629.1"/>
    <property type="molecule type" value="Genomic_DNA"/>
</dbReference>
<protein>
    <submittedName>
        <fullName evidence="2">Chromosome 1, complete genome</fullName>
    </submittedName>
</protein>
<reference evidence="3" key="5">
    <citation type="submission" date="2017-01" db="UniProtKB">
        <authorList>
            <consortium name="EnsemblFungi"/>
        </authorList>
    </citation>
    <scope>IDENTIFICATION</scope>
    <source>
        <strain evidence="3">PH-1 / ATCC MYA-4620 / FGSC 9075 / NRRL 31084</strain>
    </source>
</reference>
<evidence type="ECO:0000313" key="4">
    <source>
        <dbReference type="Proteomes" id="UP000070720"/>
    </source>
</evidence>
<reference key="3">
    <citation type="submission" date="2014-02" db="EMBL/GenBank/DDBJ databases">
        <title>A revised Fusarium graminearum genomic reference sequence using whole shotgun re-sequencing.</title>
        <authorList>
            <person name="King R."/>
            <person name="Urban M."/>
            <person name="Hassani-Pak K."/>
            <person name="Hammond-Kosack K."/>
        </authorList>
    </citation>
    <scope>NUCLEOTIDE SEQUENCE</scope>
    <source>
        <strain>PH-1</strain>
    </source>
</reference>
<gene>
    <name evidence="2" type="ORF">FGRAMPH1_01T01657</name>
</gene>
<accession>A0A0E0RN04</accession>
<feature type="compositionally biased region" description="Polar residues" evidence="1">
    <location>
        <begin position="1"/>
        <end position="13"/>
    </location>
</feature>
<evidence type="ECO:0000313" key="2">
    <source>
        <dbReference type="EMBL" id="CEF72629.1"/>
    </source>
</evidence>
<feature type="region of interest" description="Disordered" evidence="1">
    <location>
        <begin position="1"/>
        <end position="23"/>
    </location>
</feature>
<dbReference type="EnsemblFungi" id="CEF72629">
    <property type="protein sequence ID" value="CEF72629"/>
    <property type="gene ID" value="FGRRES_20016"/>
</dbReference>